<gene>
    <name evidence="3" type="primary">yqeB</name>
    <name evidence="3" type="ORF">NX720_18585</name>
</gene>
<feature type="domain" description="XdhC Rossmann" evidence="2">
    <location>
        <begin position="108"/>
        <end position="249"/>
    </location>
</feature>
<dbReference type="InterPro" id="IPR003777">
    <property type="entry name" value="XdhC_CoxI"/>
</dbReference>
<dbReference type="NCBIfam" id="TIGR03309">
    <property type="entry name" value="matur_yqeB"/>
    <property type="match status" value="1"/>
</dbReference>
<dbReference type="Gene3D" id="3.40.50.720">
    <property type="entry name" value="NAD(P)-binding Rossmann-like Domain"/>
    <property type="match status" value="1"/>
</dbReference>
<accession>A0ABY6GQ51</accession>
<dbReference type="EMBL" id="CP103300">
    <property type="protein sequence ID" value="UYM14879.1"/>
    <property type="molecule type" value="Genomic_DNA"/>
</dbReference>
<dbReference type="InterPro" id="IPR052698">
    <property type="entry name" value="MoCofactor_Util/Proc"/>
</dbReference>
<dbReference type="Proteomes" id="UP001163255">
    <property type="component" value="Chromosome"/>
</dbReference>
<evidence type="ECO:0000313" key="4">
    <source>
        <dbReference type="Proteomes" id="UP001163255"/>
    </source>
</evidence>
<organism evidence="3 4">
    <name type="scientific">Endozoicomonas euniceicola</name>
    <dbReference type="NCBI Taxonomy" id="1234143"/>
    <lineage>
        <taxon>Bacteria</taxon>
        <taxon>Pseudomonadati</taxon>
        <taxon>Pseudomonadota</taxon>
        <taxon>Gammaproteobacteria</taxon>
        <taxon>Oceanospirillales</taxon>
        <taxon>Endozoicomonadaceae</taxon>
        <taxon>Endozoicomonas</taxon>
    </lineage>
</organism>
<dbReference type="PANTHER" id="PTHR30388">
    <property type="entry name" value="ALDEHYDE OXIDOREDUCTASE MOLYBDENUM COFACTOR ASSEMBLY PROTEIN"/>
    <property type="match status" value="1"/>
</dbReference>
<proteinExistence type="predicted"/>
<dbReference type="PANTHER" id="PTHR30388:SF6">
    <property type="entry name" value="XANTHINE DEHYDROGENASE SUBUNIT A-RELATED"/>
    <property type="match status" value="1"/>
</dbReference>
<evidence type="ECO:0000259" key="2">
    <source>
        <dbReference type="Pfam" id="PF13478"/>
    </source>
</evidence>
<feature type="domain" description="XdhC- CoxI" evidence="1">
    <location>
        <begin position="16"/>
        <end position="75"/>
    </location>
</feature>
<dbReference type="Pfam" id="PF02625">
    <property type="entry name" value="XdhC_CoxI"/>
    <property type="match status" value="1"/>
</dbReference>
<evidence type="ECO:0000313" key="3">
    <source>
        <dbReference type="EMBL" id="UYM14879.1"/>
    </source>
</evidence>
<dbReference type="RefSeq" id="WP_262596608.1">
    <property type="nucleotide sequence ID" value="NZ_CP103300.1"/>
</dbReference>
<dbReference type="InterPro" id="IPR027051">
    <property type="entry name" value="XdhC_Rossmann_dom"/>
</dbReference>
<name>A0ABY6GQ51_9GAMM</name>
<evidence type="ECO:0000259" key="1">
    <source>
        <dbReference type="Pfam" id="PF02625"/>
    </source>
</evidence>
<keyword evidence="4" id="KW-1185">Reference proteome</keyword>
<dbReference type="Pfam" id="PF13478">
    <property type="entry name" value="XdhC_C"/>
    <property type="match status" value="1"/>
</dbReference>
<sequence>MINNVFSRAAELSGGHRAFAIASIIETSGSAPRHNAQLLVEDNGQTFGTVGGGMVERHVIAEAIAAIKTGQSRMVDASMSRSGKNAMGMDCGGAMKVFIDVHNVKPQLLLIGAGHVNQAVAHLAARLGFAITVADSWKPNLAAERFPEFTRLINGDTISDAISQITINPDTQVVIATNHEDTEALLEVLKTDARHIGQLASRRKVKALKAKALASGLSPERFNQVRTPVGLDLGAETPEEIAVSIMSEILAISRNKKPVSMGDRVTNDLNRRLVIRGAGDLATGAALKLHNSGYDVIMLDLPEPTVIRTNIAFAQALVNDDKKIIIEGVTGRKARSVAEALKITEQREIAVMADPEAASLRQLKPAILVDAILAKRNLGTHREMAPVTLALGPGFTAGEDVDAVIETCRGHDLGRIIYCGEAKANTGTPGVIGGYGAERVLRSPCAGVVTPRVTIGDLVCEGQAVATVGEYAEPVVTPISGKVRGMINPGLKVSERFKIGDVDPRGASVDHTTTTDKARAIAGGVLEAVLTLSRQALNSK</sequence>
<dbReference type="InterPro" id="IPR017695">
    <property type="entry name" value="Se-dep_Mo_hydrolase_YqeB"/>
</dbReference>
<reference evidence="3" key="1">
    <citation type="submission" date="2022-10" db="EMBL/GenBank/DDBJ databases">
        <title>Completed Genome Sequence of two octocoral isolated bacterium, Endozoicomonas euniceicola EF212T and Endozoicomonas gorgoniicola PS125T.</title>
        <authorList>
            <person name="Chiou Y.-J."/>
            <person name="Chen Y.-H."/>
        </authorList>
    </citation>
    <scope>NUCLEOTIDE SEQUENCE</scope>
    <source>
        <strain evidence="3">EF212</strain>
    </source>
</reference>
<protein>
    <submittedName>
        <fullName evidence="3">Selenium-dependent molybdenum cofactor biosynthesis protein YqeB</fullName>
    </submittedName>
</protein>